<evidence type="ECO:0000256" key="2">
    <source>
        <dbReference type="ARBA" id="ARBA00022989"/>
    </source>
</evidence>
<feature type="transmembrane region" description="Helical" evidence="4">
    <location>
        <begin position="28"/>
        <end position="50"/>
    </location>
</feature>
<dbReference type="PROSITE" id="PS50850">
    <property type="entry name" value="MFS"/>
    <property type="match status" value="1"/>
</dbReference>
<dbReference type="InterPro" id="IPR011701">
    <property type="entry name" value="MFS"/>
</dbReference>
<feature type="transmembrane region" description="Helical" evidence="4">
    <location>
        <begin position="148"/>
        <end position="170"/>
    </location>
</feature>
<dbReference type="SUPFAM" id="SSF103473">
    <property type="entry name" value="MFS general substrate transporter"/>
    <property type="match status" value="1"/>
</dbReference>
<dbReference type="GO" id="GO:0022857">
    <property type="term" value="F:transmembrane transporter activity"/>
    <property type="evidence" value="ECO:0007669"/>
    <property type="project" value="InterPro"/>
</dbReference>
<accession>A0A410H5Y2</accession>
<dbReference type="Gene3D" id="1.20.1250.20">
    <property type="entry name" value="MFS general substrate transporter like domains"/>
    <property type="match status" value="2"/>
</dbReference>
<gene>
    <name evidence="6" type="ORF">EPV75_12065</name>
</gene>
<keyword evidence="2 4" id="KW-1133">Transmembrane helix</keyword>
<dbReference type="InterPro" id="IPR036259">
    <property type="entry name" value="MFS_trans_sf"/>
</dbReference>
<feature type="transmembrane region" description="Helical" evidence="4">
    <location>
        <begin position="176"/>
        <end position="195"/>
    </location>
</feature>
<protein>
    <submittedName>
        <fullName evidence="6">MFS transporter</fullName>
    </submittedName>
</protein>
<dbReference type="EMBL" id="CP035033">
    <property type="protein sequence ID" value="QAB16342.1"/>
    <property type="molecule type" value="Genomic_DNA"/>
</dbReference>
<feature type="transmembrane region" description="Helical" evidence="4">
    <location>
        <begin position="341"/>
        <end position="366"/>
    </location>
</feature>
<feature type="transmembrane region" description="Helical" evidence="4">
    <location>
        <begin position="406"/>
        <end position="425"/>
    </location>
</feature>
<keyword evidence="1 4" id="KW-0812">Transmembrane</keyword>
<feature type="domain" description="Major facilitator superfamily (MFS) profile" evidence="5">
    <location>
        <begin position="1"/>
        <end position="432"/>
    </location>
</feature>
<reference evidence="6 7" key="1">
    <citation type="journal article" date="2018" name="Environ. Microbiol.">
        <title>Genomes of ubiquitous marine and hypersaline Hydrogenovibrio, Thiomicrorhabdus and Thiomicrospira spp. encode a diversity of mechanisms to sustain chemolithoautotrophy in heterogeneous environments.</title>
        <authorList>
            <person name="Scott K.M."/>
            <person name="Williams J."/>
            <person name="Porter C.M.B."/>
            <person name="Russel S."/>
            <person name="Harmer T.L."/>
            <person name="Paul J.H."/>
            <person name="Antonen K.M."/>
            <person name="Bridges M.K."/>
            <person name="Camper G.J."/>
            <person name="Campla C.K."/>
            <person name="Casella L.G."/>
            <person name="Chase E."/>
            <person name="Conrad J.W."/>
            <person name="Cruz M.C."/>
            <person name="Dunlap D.S."/>
            <person name="Duran L."/>
            <person name="Fahsbender E.M."/>
            <person name="Goldsmith D.B."/>
            <person name="Keeley R.F."/>
            <person name="Kondoff M.R."/>
            <person name="Kussy B.I."/>
            <person name="Lane M.K."/>
            <person name="Lawler S."/>
            <person name="Leigh B.A."/>
            <person name="Lewis C."/>
            <person name="Lostal L.M."/>
            <person name="Marking D."/>
            <person name="Mancera P.A."/>
            <person name="McClenthan E.C."/>
            <person name="McIntyre E.A."/>
            <person name="Mine J.A."/>
            <person name="Modi S."/>
            <person name="Moore B.D."/>
            <person name="Morgan W.A."/>
            <person name="Nelson K.M."/>
            <person name="Nguyen K.N."/>
            <person name="Ogburn N."/>
            <person name="Parrino D.G."/>
            <person name="Pedapudi A.D."/>
            <person name="Pelham R.P."/>
            <person name="Preece A.M."/>
            <person name="Rampersad E.A."/>
            <person name="Richardson J.C."/>
            <person name="Rodgers C.M."/>
            <person name="Schaffer B.L."/>
            <person name="Sheridan N.E."/>
            <person name="Solone M.R."/>
            <person name="Staley Z.R."/>
            <person name="Tabuchi M."/>
            <person name="Waide R.J."/>
            <person name="Wanjugi P.W."/>
            <person name="Young S."/>
            <person name="Clum A."/>
            <person name="Daum C."/>
            <person name="Huntemann M."/>
            <person name="Ivanova N."/>
            <person name="Kyrpides N."/>
            <person name="Mikhailova N."/>
            <person name="Palaniappan K."/>
            <person name="Pillay M."/>
            <person name="Reddy T.B.K."/>
            <person name="Shapiro N."/>
            <person name="Stamatis D."/>
            <person name="Varghese N."/>
            <person name="Woyke T."/>
            <person name="Boden R."/>
            <person name="Freyermuth S.K."/>
            <person name="Kerfeld C.A."/>
        </authorList>
    </citation>
    <scope>NUCLEOTIDE SEQUENCE [LARGE SCALE GENOMIC DNA]</scope>
    <source>
        <strain evidence="6 7">JR-2</strain>
    </source>
</reference>
<dbReference type="PANTHER" id="PTHR23518">
    <property type="entry name" value="C-METHYLTRANSFERASE"/>
    <property type="match status" value="1"/>
</dbReference>
<feature type="transmembrane region" description="Helical" evidence="4">
    <location>
        <begin position="248"/>
        <end position="266"/>
    </location>
</feature>
<keyword evidence="7" id="KW-1185">Reference proteome</keyword>
<name>A0A410H5Y2_9GAMM</name>
<evidence type="ECO:0000313" key="6">
    <source>
        <dbReference type="EMBL" id="QAB16342.1"/>
    </source>
</evidence>
<keyword evidence="3 4" id="KW-0472">Membrane</keyword>
<dbReference type="Proteomes" id="UP000285478">
    <property type="component" value="Chromosome"/>
</dbReference>
<evidence type="ECO:0000256" key="3">
    <source>
        <dbReference type="ARBA" id="ARBA00023136"/>
    </source>
</evidence>
<dbReference type="KEGG" id="htr:EPV75_12065"/>
<dbReference type="PANTHER" id="PTHR23518:SF2">
    <property type="entry name" value="MAJOR FACILITATOR SUPERFAMILY TRANSPORTER"/>
    <property type="match status" value="1"/>
</dbReference>
<feature type="transmembrane region" description="Helical" evidence="4">
    <location>
        <begin position="286"/>
        <end position="302"/>
    </location>
</feature>
<feature type="transmembrane region" description="Helical" evidence="4">
    <location>
        <begin position="89"/>
        <end position="107"/>
    </location>
</feature>
<evidence type="ECO:0000256" key="1">
    <source>
        <dbReference type="ARBA" id="ARBA00022692"/>
    </source>
</evidence>
<proteinExistence type="predicted"/>
<feature type="transmembrane region" description="Helical" evidence="4">
    <location>
        <begin position="314"/>
        <end position="335"/>
    </location>
</feature>
<feature type="transmembrane region" description="Helical" evidence="4">
    <location>
        <begin position="378"/>
        <end position="400"/>
    </location>
</feature>
<feature type="transmembrane region" description="Helical" evidence="4">
    <location>
        <begin position="56"/>
        <end position="77"/>
    </location>
</feature>
<organism evidence="6 7">
    <name type="scientific">Hydrogenovibrio thermophilus</name>
    <dbReference type="NCBI Taxonomy" id="265883"/>
    <lineage>
        <taxon>Bacteria</taxon>
        <taxon>Pseudomonadati</taxon>
        <taxon>Pseudomonadota</taxon>
        <taxon>Gammaproteobacteria</taxon>
        <taxon>Thiotrichales</taxon>
        <taxon>Piscirickettsiaceae</taxon>
        <taxon>Hydrogenovibrio</taxon>
    </lineage>
</organism>
<evidence type="ECO:0000313" key="7">
    <source>
        <dbReference type="Proteomes" id="UP000285478"/>
    </source>
</evidence>
<feature type="transmembrane region" description="Helical" evidence="4">
    <location>
        <begin position="113"/>
        <end position="136"/>
    </location>
</feature>
<dbReference type="AlphaFoldDB" id="A0A410H5Y2"/>
<dbReference type="Pfam" id="PF07690">
    <property type="entry name" value="MFS_1"/>
    <property type="match status" value="1"/>
</dbReference>
<dbReference type="InterPro" id="IPR020846">
    <property type="entry name" value="MFS_dom"/>
</dbReference>
<sequence>MAPLNPANSKKDNGMKWASFKRFGSPWFYGYGFQGIVVLGIVPILMPLIVSEHAGASTAGLVVASFYVGQLLGPLVGMLSDRFALHKPLYLSGFVLLGGALVFFPYVQATSFWLILAFLQGFGSVASNTVAGIFIVERYEKSEWDERIGVMQTLYGVGQAIGLAAAAVLFPEPAVAYLLAAALMIPGMLVGYASIPSMRKQEAHPKLRGEFEHKRHLPFRSPMVLLSKLELSFHQAILKIPALLTSRFGLFIVGWFFIMLGNWLLYNLYPLLMRSVFDMDADVSSVYNALGAIIGIFLYAPAGMLGEKIGDGKVVLAGILASLLAVGLMAFFAYFNFHGLAFFIGGLAFVLIPASWSPLIVGGTSWSAELSSLSQGEALGIFNSTTALACVISALGAGYIAEFVGYKAILLVSLAFTVLSLFVILRVMATDAAPTETEESVTKAP</sequence>
<evidence type="ECO:0000256" key="4">
    <source>
        <dbReference type="SAM" id="Phobius"/>
    </source>
</evidence>
<evidence type="ECO:0000259" key="5">
    <source>
        <dbReference type="PROSITE" id="PS50850"/>
    </source>
</evidence>